<protein>
    <recommendedName>
        <fullName evidence="1">ATP-dependent DNA helicase</fullName>
        <ecNumber evidence="1">5.6.2.3</ecNumber>
    </recommendedName>
</protein>
<keyword evidence="1" id="KW-0378">Hydrolase</keyword>
<name>A0A015JCI5_RHIIW</name>
<dbReference type="GO" id="GO:0006310">
    <property type="term" value="P:DNA recombination"/>
    <property type="evidence" value="ECO:0007669"/>
    <property type="project" value="UniProtKB-KW"/>
</dbReference>
<gene>
    <name evidence="3" type="ORF">RirG_116440</name>
</gene>
<evidence type="ECO:0000313" key="3">
    <source>
        <dbReference type="EMBL" id="EXX67212.1"/>
    </source>
</evidence>
<dbReference type="EC" id="5.6.2.3" evidence="1"/>
<dbReference type="EMBL" id="JEMT01017922">
    <property type="protein sequence ID" value="EXX67212.1"/>
    <property type="molecule type" value="Genomic_DNA"/>
</dbReference>
<dbReference type="GO" id="GO:0005524">
    <property type="term" value="F:ATP binding"/>
    <property type="evidence" value="ECO:0007669"/>
    <property type="project" value="UniProtKB-KW"/>
</dbReference>
<evidence type="ECO:0000256" key="1">
    <source>
        <dbReference type="RuleBase" id="RU363044"/>
    </source>
</evidence>
<sequence>MAGNETKTPLLVLAPMGVAAFNIRGRTVNSALSKPICNSNNNLDINGGRLKTITAKVRRAFPEHNNEPFGGRSIILFGDFGQLPPVLDLPMNDGIQGDALSNDGFAAYKQFREVYKLEAIQRQFGDSAEQKFREILSRMRDGESTIED</sequence>
<dbReference type="Proteomes" id="UP000022910">
    <property type="component" value="Unassembled WGS sequence"/>
</dbReference>
<accession>A0A015JCI5</accession>
<comment type="catalytic activity">
    <reaction evidence="1">
        <text>ATP + H2O = ADP + phosphate + H(+)</text>
        <dbReference type="Rhea" id="RHEA:13065"/>
        <dbReference type="ChEBI" id="CHEBI:15377"/>
        <dbReference type="ChEBI" id="CHEBI:15378"/>
        <dbReference type="ChEBI" id="CHEBI:30616"/>
        <dbReference type="ChEBI" id="CHEBI:43474"/>
        <dbReference type="ChEBI" id="CHEBI:456216"/>
        <dbReference type="EC" id="5.6.2.3"/>
    </reaction>
</comment>
<dbReference type="STRING" id="1432141.A0A015JCI5"/>
<feature type="domain" description="DNA helicase Pif1-like DEAD-box helicase" evidence="2">
    <location>
        <begin position="57"/>
        <end position="145"/>
    </location>
</feature>
<dbReference type="GO" id="GO:0043139">
    <property type="term" value="F:5'-3' DNA helicase activity"/>
    <property type="evidence" value="ECO:0007669"/>
    <property type="project" value="UniProtKB-EC"/>
</dbReference>
<evidence type="ECO:0000313" key="4">
    <source>
        <dbReference type="Proteomes" id="UP000022910"/>
    </source>
</evidence>
<keyword evidence="4" id="KW-1185">Reference proteome</keyword>
<comment type="cofactor">
    <cofactor evidence="1">
        <name>Mg(2+)</name>
        <dbReference type="ChEBI" id="CHEBI:18420"/>
    </cofactor>
</comment>
<reference evidence="3 4" key="1">
    <citation type="submission" date="2014-02" db="EMBL/GenBank/DDBJ databases">
        <title>Single nucleus genome sequencing reveals high similarity among nuclei of an endomycorrhizal fungus.</title>
        <authorList>
            <person name="Lin K."/>
            <person name="Geurts R."/>
            <person name="Zhang Z."/>
            <person name="Limpens E."/>
            <person name="Saunders D.G."/>
            <person name="Mu D."/>
            <person name="Pang E."/>
            <person name="Cao H."/>
            <person name="Cha H."/>
            <person name="Lin T."/>
            <person name="Zhou Q."/>
            <person name="Shang Y."/>
            <person name="Li Y."/>
            <person name="Ivanov S."/>
            <person name="Sharma T."/>
            <person name="Velzen R.V."/>
            <person name="Ruijter N.D."/>
            <person name="Aanen D.K."/>
            <person name="Win J."/>
            <person name="Kamoun S."/>
            <person name="Bisseling T."/>
            <person name="Huang S."/>
        </authorList>
    </citation>
    <scope>NUCLEOTIDE SEQUENCE [LARGE SCALE GENOMIC DNA]</scope>
    <source>
        <strain evidence="4">DAOM197198w</strain>
    </source>
</reference>
<dbReference type="InterPro" id="IPR010285">
    <property type="entry name" value="DNA_helicase_pif1-like_DEAD"/>
</dbReference>
<keyword evidence="1" id="KW-0347">Helicase</keyword>
<proteinExistence type="inferred from homology"/>
<dbReference type="OrthoDB" id="2325450at2759"/>
<dbReference type="AlphaFoldDB" id="A0A015JCI5"/>
<dbReference type="GO" id="GO:0016887">
    <property type="term" value="F:ATP hydrolysis activity"/>
    <property type="evidence" value="ECO:0007669"/>
    <property type="project" value="RHEA"/>
</dbReference>
<keyword evidence="1" id="KW-0227">DNA damage</keyword>
<dbReference type="PANTHER" id="PTHR47642">
    <property type="entry name" value="ATP-DEPENDENT DNA HELICASE"/>
    <property type="match status" value="1"/>
</dbReference>
<dbReference type="InterPro" id="IPR051055">
    <property type="entry name" value="PIF1_helicase"/>
</dbReference>
<keyword evidence="1" id="KW-0547">Nucleotide-binding</keyword>
<organism evidence="3 4">
    <name type="scientific">Rhizophagus irregularis (strain DAOM 197198w)</name>
    <name type="common">Glomus intraradices</name>
    <dbReference type="NCBI Taxonomy" id="1432141"/>
    <lineage>
        <taxon>Eukaryota</taxon>
        <taxon>Fungi</taxon>
        <taxon>Fungi incertae sedis</taxon>
        <taxon>Mucoromycota</taxon>
        <taxon>Glomeromycotina</taxon>
        <taxon>Glomeromycetes</taxon>
        <taxon>Glomerales</taxon>
        <taxon>Glomeraceae</taxon>
        <taxon>Rhizophagus</taxon>
    </lineage>
</organism>
<dbReference type="PANTHER" id="PTHR47642:SF5">
    <property type="entry name" value="ATP-DEPENDENT DNA HELICASE"/>
    <property type="match status" value="1"/>
</dbReference>
<dbReference type="HOGENOM" id="CLU_2027996_0_0_1"/>
<dbReference type="GO" id="GO:0000723">
    <property type="term" value="P:telomere maintenance"/>
    <property type="evidence" value="ECO:0007669"/>
    <property type="project" value="InterPro"/>
</dbReference>
<dbReference type="GO" id="GO:0006281">
    <property type="term" value="P:DNA repair"/>
    <property type="evidence" value="ECO:0007669"/>
    <property type="project" value="UniProtKB-KW"/>
</dbReference>
<dbReference type="Pfam" id="PF05970">
    <property type="entry name" value="PIF1"/>
    <property type="match status" value="1"/>
</dbReference>
<keyword evidence="1" id="KW-0234">DNA repair</keyword>
<comment type="caution">
    <text evidence="3">The sequence shown here is derived from an EMBL/GenBank/DDBJ whole genome shotgun (WGS) entry which is preliminary data.</text>
</comment>
<keyword evidence="1" id="KW-0233">DNA recombination</keyword>
<evidence type="ECO:0000259" key="2">
    <source>
        <dbReference type="Pfam" id="PF05970"/>
    </source>
</evidence>
<comment type="similarity">
    <text evidence="1">Belongs to the helicase family.</text>
</comment>
<keyword evidence="1" id="KW-0067">ATP-binding</keyword>